<sequence length="420" mass="46118">MATNRLLSATEAVAKTAPVFTAASAVTTFQPRQKYEASNDIPRSYFLGHHRAGLARIRESLSNVGLIIECRDYRVPITSWNPLLEQSLISSGGGRPSRIIVYTKHDLGDPKTSRQTIRTLRDYHLQPTRKVLFLGRSTSKPDRHGGHSNSDTVTLDRLLASIKTVARERDSLTGLRAMVVGMPNAGKSTLLNALRWRGMGLPQKVARTGAEPGVTRKVAMPVRIMPGEGGQGQINPSSSGGGEGEIGLGEGVFLYDTPGVFIPYVPDPEAMLKLALVGCVKDGLVSMETLADYLLFHLNLNLDVNSNLERDLAGERSYVQRFGLPAPTNDVYEFLAAVARRTGKLIKRGEPAYEAAATWVVQEWRHGRFGRFLLDKVTPEELARAAEAAKEPPLSMHQAKKREKEAIKLRREAKFSGAEL</sequence>
<dbReference type="Gene3D" id="1.10.1580.10">
    <property type="match status" value="1"/>
</dbReference>
<evidence type="ECO:0000313" key="5">
    <source>
        <dbReference type="Proteomes" id="UP001302812"/>
    </source>
</evidence>
<keyword evidence="2" id="KW-0342">GTP-binding</keyword>
<dbReference type="AlphaFoldDB" id="A0AAN6TM18"/>
<dbReference type="InterPro" id="IPR006073">
    <property type="entry name" value="GTP-bd"/>
</dbReference>
<dbReference type="InterPro" id="IPR023179">
    <property type="entry name" value="GTP-bd_ortho_bundle_sf"/>
</dbReference>
<dbReference type="Gene3D" id="3.40.50.300">
    <property type="entry name" value="P-loop containing nucleotide triphosphate hydrolases"/>
    <property type="match status" value="1"/>
</dbReference>
<dbReference type="Pfam" id="PF01926">
    <property type="entry name" value="MMR_HSR1"/>
    <property type="match status" value="1"/>
</dbReference>
<dbReference type="GO" id="GO:0005525">
    <property type="term" value="F:GTP binding"/>
    <property type="evidence" value="ECO:0007669"/>
    <property type="project" value="UniProtKB-KW"/>
</dbReference>
<dbReference type="PANTHER" id="PTHR45782">
    <property type="entry name" value="MITOCHONDRIAL RIBOSOME-ASSOCIATED GTPASE 1"/>
    <property type="match status" value="1"/>
</dbReference>
<keyword evidence="4" id="KW-0378">Hydrolase</keyword>
<accession>A0AAN6TM18</accession>
<dbReference type="GO" id="GO:0003924">
    <property type="term" value="F:GTPase activity"/>
    <property type="evidence" value="ECO:0007669"/>
    <property type="project" value="TreeGrafter"/>
</dbReference>
<dbReference type="InterPro" id="IPR027417">
    <property type="entry name" value="P-loop_NTPase"/>
</dbReference>
<keyword evidence="1" id="KW-0547">Nucleotide-binding</keyword>
<evidence type="ECO:0000259" key="3">
    <source>
        <dbReference type="Pfam" id="PF01926"/>
    </source>
</evidence>
<name>A0AAN6TM18_9PEZI</name>
<evidence type="ECO:0000256" key="1">
    <source>
        <dbReference type="ARBA" id="ARBA00022741"/>
    </source>
</evidence>
<proteinExistence type="predicted"/>
<dbReference type="SUPFAM" id="SSF52540">
    <property type="entry name" value="P-loop containing nucleoside triphosphate hydrolases"/>
    <property type="match status" value="1"/>
</dbReference>
<comment type="caution">
    <text evidence="4">The sequence shown here is derived from an EMBL/GenBank/DDBJ whole genome shotgun (WGS) entry which is preliminary data.</text>
</comment>
<evidence type="ECO:0000256" key="2">
    <source>
        <dbReference type="ARBA" id="ARBA00023134"/>
    </source>
</evidence>
<protein>
    <submittedName>
        <fullName evidence="4">P-loop containing nucleoside triphosphate hydrolase protein</fullName>
    </submittedName>
</protein>
<organism evidence="4 5">
    <name type="scientific">Canariomyces notabilis</name>
    <dbReference type="NCBI Taxonomy" id="2074819"/>
    <lineage>
        <taxon>Eukaryota</taxon>
        <taxon>Fungi</taxon>
        <taxon>Dikarya</taxon>
        <taxon>Ascomycota</taxon>
        <taxon>Pezizomycotina</taxon>
        <taxon>Sordariomycetes</taxon>
        <taxon>Sordariomycetidae</taxon>
        <taxon>Sordariales</taxon>
        <taxon>Chaetomiaceae</taxon>
        <taxon>Canariomyces</taxon>
    </lineage>
</organism>
<evidence type="ECO:0000313" key="4">
    <source>
        <dbReference type="EMBL" id="KAK4117002.1"/>
    </source>
</evidence>
<dbReference type="GeneID" id="89936967"/>
<dbReference type="GO" id="GO:0032543">
    <property type="term" value="P:mitochondrial translation"/>
    <property type="evidence" value="ECO:0007669"/>
    <property type="project" value="TreeGrafter"/>
</dbReference>
<dbReference type="RefSeq" id="XP_064674572.1">
    <property type="nucleotide sequence ID" value="XM_064812842.1"/>
</dbReference>
<dbReference type="EMBL" id="MU853332">
    <property type="protein sequence ID" value="KAK4117002.1"/>
    <property type="molecule type" value="Genomic_DNA"/>
</dbReference>
<keyword evidence="5" id="KW-1185">Reference proteome</keyword>
<reference evidence="4" key="1">
    <citation type="journal article" date="2023" name="Mol. Phylogenet. Evol.">
        <title>Genome-scale phylogeny and comparative genomics of the fungal order Sordariales.</title>
        <authorList>
            <person name="Hensen N."/>
            <person name="Bonometti L."/>
            <person name="Westerberg I."/>
            <person name="Brannstrom I.O."/>
            <person name="Guillou S."/>
            <person name="Cros-Aarteil S."/>
            <person name="Calhoun S."/>
            <person name="Haridas S."/>
            <person name="Kuo A."/>
            <person name="Mondo S."/>
            <person name="Pangilinan J."/>
            <person name="Riley R."/>
            <person name="LaButti K."/>
            <person name="Andreopoulos B."/>
            <person name="Lipzen A."/>
            <person name="Chen C."/>
            <person name="Yan M."/>
            <person name="Daum C."/>
            <person name="Ng V."/>
            <person name="Clum A."/>
            <person name="Steindorff A."/>
            <person name="Ohm R.A."/>
            <person name="Martin F."/>
            <person name="Silar P."/>
            <person name="Natvig D.O."/>
            <person name="Lalanne C."/>
            <person name="Gautier V."/>
            <person name="Ament-Velasquez S.L."/>
            <person name="Kruys A."/>
            <person name="Hutchinson M.I."/>
            <person name="Powell A.J."/>
            <person name="Barry K."/>
            <person name="Miller A.N."/>
            <person name="Grigoriev I.V."/>
            <person name="Debuchy R."/>
            <person name="Gladieux P."/>
            <person name="Hiltunen Thoren M."/>
            <person name="Johannesson H."/>
        </authorList>
    </citation>
    <scope>NUCLEOTIDE SEQUENCE</scope>
    <source>
        <strain evidence="4">CBS 508.74</strain>
    </source>
</reference>
<feature type="domain" description="G" evidence="3">
    <location>
        <begin position="177"/>
        <end position="265"/>
    </location>
</feature>
<dbReference type="Proteomes" id="UP001302812">
    <property type="component" value="Unassembled WGS sequence"/>
</dbReference>
<reference evidence="4" key="2">
    <citation type="submission" date="2023-05" db="EMBL/GenBank/DDBJ databases">
        <authorList>
            <consortium name="Lawrence Berkeley National Laboratory"/>
            <person name="Steindorff A."/>
            <person name="Hensen N."/>
            <person name="Bonometti L."/>
            <person name="Westerberg I."/>
            <person name="Brannstrom I.O."/>
            <person name="Guillou S."/>
            <person name="Cros-Aarteil S."/>
            <person name="Calhoun S."/>
            <person name="Haridas S."/>
            <person name="Kuo A."/>
            <person name="Mondo S."/>
            <person name="Pangilinan J."/>
            <person name="Riley R."/>
            <person name="Labutti K."/>
            <person name="Andreopoulos B."/>
            <person name="Lipzen A."/>
            <person name="Chen C."/>
            <person name="Yanf M."/>
            <person name="Daum C."/>
            <person name="Ng V."/>
            <person name="Clum A."/>
            <person name="Ohm R."/>
            <person name="Martin F."/>
            <person name="Silar P."/>
            <person name="Natvig D."/>
            <person name="Lalanne C."/>
            <person name="Gautier V."/>
            <person name="Ament-Velasquez S.L."/>
            <person name="Kruys A."/>
            <person name="Hutchinson M.I."/>
            <person name="Powell A.J."/>
            <person name="Barry K."/>
            <person name="Miller A.N."/>
            <person name="Grigoriev I.V."/>
            <person name="Debuchy R."/>
            <person name="Gladieux P."/>
            <person name="Thoren M.H."/>
            <person name="Johannesson H."/>
        </authorList>
    </citation>
    <scope>NUCLEOTIDE SEQUENCE</scope>
    <source>
        <strain evidence="4">CBS 508.74</strain>
    </source>
</reference>
<dbReference type="PANTHER" id="PTHR45782:SF4">
    <property type="entry name" value="MITOCHONDRIAL RIBOSOME-ASSOCIATED GTPASE 1"/>
    <property type="match status" value="1"/>
</dbReference>
<dbReference type="GO" id="GO:0005739">
    <property type="term" value="C:mitochondrion"/>
    <property type="evidence" value="ECO:0007669"/>
    <property type="project" value="TreeGrafter"/>
</dbReference>
<gene>
    <name evidence="4" type="ORF">N656DRAFT_742852</name>
</gene>